<comment type="caution">
    <text evidence="1">The sequence shown here is derived from an EMBL/GenBank/DDBJ whole genome shotgun (WGS) entry which is preliminary data.</text>
</comment>
<proteinExistence type="predicted"/>
<name>A0ABC9XU24_GRUJA</name>
<gene>
    <name evidence="1" type="ORF">GRJ2_002555200</name>
</gene>
<protein>
    <submittedName>
        <fullName evidence="1">Uncharacterized protein</fullName>
    </submittedName>
</protein>
<reference evidence="1 2" key="1">
    <citation type="submission" date="2024-06" db="EMBL/GenBank/DDBJ databases">
        <title>The draft genome of Grus japonensis, version 3.</title>
        <authorList>
            <person name="Nabeshima K."/>
            <person name="Suzuki S."/>
            <person name="Onuma M."/>
        </authorList>
    </citation>
    <scope>NUCLEOTIDE SEQUENCE [LARGE SCALE GENOMIC DNA]</scope>
    <source>
        <strain evidence="1 2">451A</strain>
    </source>
</reference>
<evidence type="ECO:0000313" key="2">
    <source>
        <dbReference type="Proteomes" id="UP001623348"/>
    </source>
</evidence>
<dbReference type="AlphaFoldDB" id="A0ABC9XU24"/>
<accession>A0ABC9XU24</accession>
<sequence>MPNAPALVLQRSVVRWEAAGSCRGGSEPLRTLRWFLGVQGHPCRGCSDATSLVPDGERALVHVAETPPAASLQLLLPVHSPAGI</sequence>
<keyword evidence="2" id="KW-1185">Reference proteome</keyword>
<organism evidence="1 2">
    <name type="scientific">Grus japonensis</name>
    <name type="common">Japanese crane</name>
    <name type="synonym">Red-crowned crane</name>
    <dbReference type="NCBI Taxonomy" id="30415"/>
    <lineage>
        <taxon>Eukaryota</taxon>
        <taxon>Metazoa</taxon>
        <taxon>Chordata</taxon>
        <taxon>Craniata</taxon>
        <taxon>Vertebrata</taxon>
        <taxon>Euteleostomi</taxon>
        <taxon>Archelosauria</taxon>
        <taxon>Archosauria</taxon>
        <taxon>Dinosauria</taxon>
        <taxon>Saurischia</taxon>
        <taxon>Theropoda</taxon>
        <taxon>Coelurosauria</taxon>
        <taxon>Aves</taxon>
        <taxon>Neognathae</taxon>
        <taxon>Neoaves</taxon>
        <taxon>Gruiformes</taxon>
        <taxon>Gruidae</taxon>
        <taxon>Grus</taxon>
    </lineage>
</organism>
<evidence type="ECO:0000313" key="1">
    <source>
        <dbReference type="EMBL" id="GAB0200897.1"/>
    </source>
</evidence>
<dbReference type="Proteomes" id="UP001623348">
    <property type="component" value="Unassembled WGS sequence"/>
</dbReference>
<dbReference type="EMBL" id="BAAFJT010000029">
    <property type="protein sequence ID" value="GAB0200897.1"/>
    <property type="molecule type" value="Genomic_DNA"/>
</dbReference>